<comment type="caution">
    <text evidence="3">The sequence shown here is derived from an EMBL/GenBank/DDBJ whole genome shotgun (WGS) entry which is preliminary data.</text>
</comment>
<name>A0AAN7CXW9_9PEZI</name>
<evidence type="ECO:0000313" key="4">
    <source>
        <dbReference type="Proteomes" id="UP001303647"/>
    </source>
</evidence>
<feature type="compositionally biased region" description="Low complexity" evidence="2">
    <location>
        <begin position="28"/>
        <end position="45"/>
    </location>
</feature>
<evidence type="ECO:0000256" key="1">
    <source>
        <dbReference type="ARBA" id="ARBA00038158"/>
    </source>
</evidence>
<dbReference type="Pfam" id="PF13489">
    <property type="entry name" value="Methyltransf_23"/>
    <property type="match status" value="1"/>
</dbReference>
<dbReference type="Gene3D" id="3.40.50.150">
    <property type="entry name" value="Vaccinia Virus protein VP39"/>
    <property type="match status" value="1"/>
</dbReference>
<reference evidence="3" key="1">
    <citation type="journal article" date="2023" name="Mol. Phylogenet. Evol.">
        <title>Genome-scale phylogeny and comparative genomics of the fungal order Sordariales.</title>
        <authorList>
            <person name="Hensen N."/>
            <person name="Bonometti L."/>
            <person name="Westerberg I."/>
            <person name="Brannstrom I.O."/>
            <person name="Guillou S."/>
            <person name="Cros-Aarteil S."/>
            <person name="Calhoun S."/>
            <person name="Haridas S."/>
            <person name="Kuo A."/>
            <person name="Mondo S."/>
            <person name="Pangilinan J."/>
            <person name="Riley R."/>
            <person name="LaButti K."/>
            <person name="Andreopoulos B."/>
            <person name="Lipzen A."/>
            <person name="Chen C."/>
            <person name="Yan M."/>
            <person name="Daum C."/>
            <person name="Ng V."/>
            <person name="Clum A."/>
            <person name="Steindorff A."/>
            <person name="Ohm R.A."/>
            <person name="Martin F."/>
            <person name="Silar P."/>
            <person name="Natvig D.O."/>
            <person name="Lalanne C."/>
            <person name="Gautier V."/>
            <person name="Ament-Velasquez S.L."/>
            <person name="Kruys A."/>
            <person name="Hutchinson M.I."/>
            <person name="Powell A.J."/>
            <person name="Barry K."/>
            <person name="Miller A.N."/>
            <person name="Grigoriev I.V."/>
            <person name="Debuchy R."/>
            <person name="Gladieux P."/>
            <person name="Hiltunen Thoren M."/>
            <person name="Johannesson H."/>
        </authorList>
    </citation>
    <scope>NUCLEOTIDE SEQUENCE</scope>
    <source>
        <strain evidence="3">CBS 359.72</strain>
    </source>
</reference>
<dbReference type="SUPFAM" id="SSF53335">
    <property type="entry name" value="S-adenosyl-L-methionine-dependent methyltransferases"/>
    <property type="match status" value="1"/>
</dbReference>
<dbReference type="EMBL" id="MU857627">
    <property type="protein sequence ID" value="KAK4249162.1"/>
    <property type="molecule type" value="Genomic_DNA"/>
</dbReference>
<dbReference type="PANTHER" id="PTHR43591:SF10">
    <property type="entry name" value="ABC TRANSMEMBRANE TYPE-1 DOMAIN-CONTAINING PROTEIN-RELATED"/>
    <property type="match status" value="1"/>
</dbReference>
<keyword evidence="4" id="KW-1185">Reference proteome</keyword>
<sequence length="391" mass="43098">MSSPTTEPAPAARAETTPVPASPPAEPAAPTGSKPAETAPTETAPDAQEQNLADPSGPGILPGNHWTQQPLAGAGDNDRDSTYDGDIASSTNSLTSSILAYRTIQGRTFHSDRTPAEYWGPNDEKQSECMDIMHHTLTLILDGKLYKAPLDMTKVQKVLDVGTGTGIWAIDFADEHPNVQVIGTDISPIQPGWVPPNVFFEMEDATQAWTFPDNSFDYVHIRYLFGSIVDWERLMREAYRVLKPGGYVETFEADARIFSDDGSVAENSPLDQWGKVFREGGKKFGRTFMAVSDNVQRPALEAAGFVNLVQSDYKAPLTAWPADKKQQQIGAYSHLSLEQDVEGLVLYTFQQIMGWSTAELHAYLAHLRRQLRDKSVHPLAPLRLIYAQKPL</sequence>
<proteinExistence type="inferred from homology"/>
<feature type="region of interest" description="Disordered" evidence="2">
    <location>
        <begin position="1"/>
        <end position="89"/>
    </location>
</feature>
<reference evidence="3" key="2">
    <citation type="submission" date="2023-05" db="EMBL/GenBank/DDBJ databases">
        <authorList>
            <consortium name="Lawrence Berkeley National Laboratory"/>
            <person name="Steindorff A."/>
            <person name="Hensen N."/>
            <person name="Bonometti L."/>
            <person name="Westerberg I."/>
            <person name="Brannstrom I.O."/>
            <person name="Guillou S."/>
            <person name="Cros-Aarteil S."/>
            <person name="Calhoun S."/>
            <person name="Haridas S."/>
            <person name="Kuo A."/>
            <person name="Mondo S."/>
            <person name="Pangilinan J."/>
            <person name="Riley R."/>
            <person name="Labutti K."/>
            <person name="Andreopoulos B."/>
            <person name="Lipzen A."/>
            <person name="Chen C."/>
            <person name="Yanf M."/>
            <person name="Daum C."/>
            <person name="Ng V."/>
            <person name="Clum A."/>
            <person name="Ohm R."/>
            <person name="Martin F."/>
            <person name="Silar P."/>
            <person name="Natvig D."/>
            <person name="Lalanne C."/>
            <person name="Gautier V."/>
            <person name="Ament-Velasquez S.L."/>
            <person name="Kruys A."/>
            <person name="Hutchinson M.I."/>
            <person name="Powell A.J."/>
            <person name="Barry K."/>
            <person name="Miller A.N."/>
            <person name="Grigoriev I.V."/>
            <person name="Debuchy R."/>
            <person name="Gladieux P."/>
            <person name="Thoren M.H."/>
            <person name="Johannesson H."/>
        </authorList>
    </citation>
    <scope>NUCLEOTIDE SEQUENCE</scope>
    <source>
        <strain evidence="3">CBS 359.72</strain>
    </source>
</reference>
<protein>
    <submittedName>
        <fullName evidence="3">S-adenosyl-L-methionine-dependent methyltransferase</fullName>
    </submittedName>
</protein>
<gene>
    <name evidence="3" type="ORF">C7999DRAFT_30375</name>
</gene>
<keyword evidence="3" id="KW-0489">Methyltransferase</keyword>
<feature type="compositionally biased region" description="Low complexity" evidence="2">
    <location>
        <begin position="1"/>
        <end position="19"/>
    </location>
</feature>
<dbReference type="Proteomes" id="UP001303647">
    <property type="component" value="Unassembled WGS sequence"/>
</dbReference>
<keyword evidence="3" id="KW-0808">Transferase</keyword>
<dbReference type="GO" id="GO:0008168">
    <property type="term" value="F:methyltransferase activity"/>
    <property type="evidence" value="ECO:0007669"/>
    <property type="project" value="UniProtKB-KW"/>
</dbReference>
<comment type="similarity">
    <text evidence="1">Belongs to the methyltransferase superfamily. LaeA methyltransferase family.</text>
</comment>
<dbReference type="GO" id="GO:0032259">
    <property type="term" value="P:methylation"/>
    <property type="evidence" value="ECO:0007669"/>
    <property type="project" value="UniProtKB-KW"/>
</dbReference>
<organism evidence="3 4">
    <name type="scientific">Corynascus novoguineensis</name>
    <dbReference type="NCBI Taxonomy" id="1126955"/>
    <lineage>
        <taxon>Eukaryota</taxon>
        <taxon>Fungi</taxon>
        <taxon>Dikarya</taxon>
        <taxon>Ascomycota</taxon>
        <taxon>Pezizomycotina</taxon>
        <taxon>Sordariomycetes</taxon>
        <taxon>Sordariomycetidae</taxon>
        <taxon>Sordariales</taxon>
        <taxon>Chaetomiaceae</taxon>
        <taxon>Corynascus</taxon>
    </lineage>
</organism>
<dbReference type="PANTHER" id="PTHR43591">
    <property type="entry name" value="METHYLTRANSFERASE"/>
    <property type="match status" value="1"/>
</dbReference>
<evidence type="ECO:0000313" key="3">
    <source>
        <dbReference type="EMBL" id="KAK4249162.1"/>
    </source>
</evidence>
<dbReference type="InterPro" id="IPR029063">
    <property type="entry name" value="SAM-dependent_MTases_sf"/>
</dbReference>
<dbReference type="CDD" id="cd02440">
    <property type="entry name" value="AdoMet_MTases"/>
    <property type="match status" value="1"/>
</dbReference>
<evidence type="ECO:0000256" key="2">
    <source>
        <dbReference type="SAM" id="MobiDB-lite"/>
    </source>
</evidence>
<accession>A0AAN7CXW9</accession>
<dbReference type="AlphaFoldDB" id="A0AAN7CXW9"/>